<keyword evidence="1" id="KW-0175">Coiled coil</keyword>
<evidence type="ECO:0000256" key="2">
    <source>
        <dbReference type="SAM" id="Phobius"/>
    </source>
</evidence>
<feature type="coiled-coil region" evidence="1">
    <location>
        <begin position="189"/>
        <end position="216"/>
    </location>
</feature>
<keyword evidence="2" id="KW-1133">Transmembrane helix</keyword>
<dbReference type="PANTHER" id="PTHR35734:SF1">
    <property type="entry name" value="OS01G0805200 PROTEIN"/>
    <property type="match status" value="1"/>
</dbReference>
<evidence type="ECO:0000313" key="4">
    <source>
        <dbReference type="Proteomes" id="UP000822688"/>
    </source>
</evidence>
<evidence type="ECO:0000313" key="3">
    <source>
        <dbReference type="EMBL" id="KAG0577503.1"/>
    </source>
</evidence>
<accession>A0A8T0I4T0</accession>
<sequence>MAMAAVSCASLSVQSTIAASQASSHSVECSTSVVAQLGGVSSRRRACSGAVLRAGRLSCASSLGGSSLGLQLRRISRRRECGVGGARCESSSEEGGSEKVPFGYTRKDVILIGVGITVFGYGLKYGLEAFGVDSLRAGNAVQITMVAGLTIAWVASYVLRVSNKDMTYAKQLKDYENKVMEKRLEELPEAELESMLAQVEEEKIRLQQRREKRNSSS</sequence>
<dbReference type="PANTHER" id="PTHR35734">
    <property type="entry name" value="OS01G0805200 PROTEIN"/>
    <property type="match status" value="1"/>
</dbReference>
<evidence type="ECO:0000256" key="1">
    <source>
        <dbReference type="SAM" id="Coils"/>
    </source>
</evidence>
<dbReference type="Pfam" id="PF11460">
    <property type="entry name" value="DUF3007"/>
    <property type="match status" value="1"/>
</dbReference>
<reference evidence="3" key="1">
    <citation type="submission" date="2020-06" db="EMBL/GenBank/DDBJ databases">
        <title>WGS assembly of Ceratodon purpureus strain R40.</title>
        <authorList>
            <person name="Carey S.B."/>
            <person name="Jenkins J."/>
            <person name="Shu S."/>
            <person name="Lovell J.T."/>
            <person name="Sreedasyam A."/>
            <person name="Maumus F."/>
            <person name="Tiley G.P."/>
            <person name="Fernandez-Pozo N."/>
            <person name="Barry K."/>
            <person name="Chen C."/>
            <person name="Wang M."/>
            <person name="Lipzen A."/>
            <person name="Daum C."/>
            <person name="Saski C.A."/>
            <person name="Payton A.C."/>
            <person name="Mcbreen J.C."/>
            <person name="Conrad R.E."/>
            <person name="Kollar L.M."/>
            <person name="Olsson S."/>
            <person name="Huttunen S."/>
            <person name="Landis J.B."/>
            <person name="Wickett N.J."/>
            <person name="Johnson M.G."/>
            <person name="Rensing S.A."/>
            <person name="Grimwood J."/>
            <person name="Schmutz J."/>
            <person name="Mcdaniel S.F."/>
        </authorList>
    </citation>
    <scope>NUCLEOTIDE SEQUENCE</scope>
    <source>
        <strain evidence="3">R40</strain>
    </source>
</reference>
<dbReference type="Proteomes" id="UP000822688">
    <property type="component" value="Chromosome 5"/>
</dbReference>
<feature type="transmembrane region" description="Helical" evidence="2">
    <location>
        <begin position="109"/>
        <end position="127"/>
    </location>
</feature>
<dbReference type="EMBL" id="CM026425">
    <property type="protein sequence ID" value="KAG0577503.1"/>
    <property type="molecule type" value="Genomic_DNA"/>
</dbReference>
<name>A0A8T0I4T0_CERPU</name>
<dbReference type="InterPro" id="IPR021562">
    <property type="entry name" value="DUF3007"/>
</dbReference>
<feature type="transmembrane region" description="Helical" evidence="2">
    <location>
        <begin position="139"/>
        <end position="159"/>
    </location>
</feature>
<keyword evidence="2" id="KW-0472">Membrane</keyword>
<protein>
    <submittedName>
        <fullName evidence="3">Uncharacterized protein</fullName>
    </submittedName>
</protein>
<gene>
    <name evidence="3" type="ORF">KC19_5G161200</name>
</gene>
<proteinExistence type="predicted"/>
<keyword evidence="2" id="KW-0812">Transmembrane</keyword>
<keyword evidence="4" id="KW-1185">Reference proteome</keyword>
<dbReference type="AlphaFoldDB" id="A0A8T0I4T0"/>
<organism evidence="3 4">
    <name type="scientific">Ceratodon purpureus</name>
    <name type="common">Fire moss</name>
    <name type="synonym">Dicranum purpureum</name>
    <dbReference type="NCBI Taxonomy" id="3225"/>
    <lineage>
        <taxon>Eukaryota</taxon>
        <taxon>Viridiplantae</taxon>
        <taxon>Streptophyta</taxon>
        <taxon>Embryophyta</taxon>
        <taxon>Bryophyta</taxon>
        <taxon>Bryophytina</taxon>
        <taxon>Bryopsida</taxon>
        <taxon>Dicranidae</taxon>
        <taxon>Pseudoditrichales</taxon>
        <taxon>Ditrichaceae</taxon>
        <taxon>Ceratodon</taxon>
    </lineage>
</organism>
<comment type="caution">
    <text evidence="3">The sequence shown here is derived from an EMBL/GenBank/DDBJ whole genome shotgun (WGS) entry which is preliminary data.</text>
</comment>